<dbReference type="InterPro" id="IPR020905">
    <property type="entry name" value="NdhO"/>
</dbReference>
<evidence type="ECO:0000256" key="8">
    <source>
        <dbReference type="HAMAP-Rule" id="MF_01354"/>
    </source>
</evidence>
<dbReference type="GO" id="GO:0016655">
    <property type="term" value="F:oxidoreductase activity, acting on NAD(P)H, quinone or similar compound as acceptor"/>
    <property type="evidence" value="ECO:0007669"/>
    <property type="project" value="UniProtKB-UniRule"/>
</dbReference>
<dbReference type="EMBL" id="MJGC01000037">
    <property type="protein sequence ID" value="OEJ76557.1"/>
    <property type="molecule type" value="Genomic_DNA"/>
</dbReference>
<dbReference type="STRING" id="1781255.BH720_04200"/>
<comment type="caution">
    <text evidence="9">The sequence shown here is derived from an EMBL/GenBank/DDBJ whole genome shotgun (WGS) entry which is preliminary data.</text>
</comment>
<evidence type="ECO:0000256" key="7">
    <source>
        <dbReference type="ARBA" id="ARBA00023136"/>
    </source>
</evidence>
<evidence type="ECO:0000256" key="2">
    <source>
        <dbReference type="ARBA" id="ARBA00022719"/>
    </source>
</evidence>
<keyword evidence="1 8" id="KW-0813">Transport</keyword>
<dbReference type="OrthoDB" id="426633at2"/>
<dbReference type="Pfam" id="PF11910">
    <property type="entry name" value="NdhO"/>
    <property type="match status" value="1"/>
</dbReference>
<gene>
    <name evidence="8" type="primary">ndhO</name>
    <name evidence="9" type="ORF">BH720_04200</name>
</gene>
<protein>
    <recommendedName>
        <fullName evidence="8">NAD(P)H-quinone oxidoreductase subunit O</fullName>
        <ecNumber evidence="8">7.1.1.-</ecNumber>
    </recommendedName>
    <alternativeName>
        <fullName evidence="8">NAD(P)H dehydrogenase I subunit O</fullName>
        <shortName evidence="8">NDH-1 subunit O</shortName>
        <shortName evidence="8">NDH-O</shortName>
    </alternativeName>
</protein>
<accession>A0A1E5QPP3</accession>
<comment type="function">
    <text evidence="8">NDH-1 shuttles electrons from an unknown electron donor, via FMN and iron-sulfur (Fe-S) centers, to quinones in the respiratory and/or the photosynthetic chain. The immediate electron acceptor for the enzyme in this species is believed to be plastoquinone. Couples the redox reaction to proton translocation, and thus conserves the redox energy in a proton gradient. Cyanobacterial NDH-1 also plays a role in inorganic carbon-concentration.</text>
</comment>
<reference evidence="9" key="1">
    <citation type="submission" date="2016-09" db="EMBL/GenBank/DDBJ databases">
        <title>Draft genome of thermotolerant cyanobacterium Desertifilum sp. strain IPPAS B-1220.</title>
        <authorList>
            <person name="Sinetova M.A."/>
            <person name="Bolakhan K."/>
            <person name="Zayadan B.K."/>
            <person name="Mironov K.S."/>
            <person name="Ustinova V."/>
            <person name="Kupriyanova E.V."/>
            <person name="Sidorov R.A."/>
            <person name="Skrypnik A.N."/>
            <person name="Gogoleva N.E."/>
            <person name="Gogolev Y.V."/>
            <person name="Los D.A."/>
        </authorList>
    </citation>
    <scope>NUCLEOTIDE SEQUENCE [LARGE SCALE GENOMIC DNA]</scope>
    <source>
        <strain evidence="9">IPPAS B-1220</strain>
    </source>
</reference>
<name>A0A1E5QPP3_9CYAN</name>
<comment type="similarity">
    <text evidence="8">Belongs to the complex I NdhO subunit family.</text>
</comment>
<comment type="catalytic activity">
    <reaction evidence="8">
        <text>a plastoquinone + NADH + (n+1) H(+)(in) = a plastoquinol + NAD(+) + n H(+)(out)</text>
        <dbReference type="Rhea" id="RHEA:42608"/>
        <dbReference type="Rhea" id="RHEA-COMP:9561"/>
        <dbReference type="Rhea" id="RHEA-COMP:9562"/>
        <dbReference type="ChEBI" id="CHEBI:15378"/>
        <dbReference type="ChEBI" id="CHEBI:17757"/>
        <dbReference type="ChEBI" id="CHEBI:57540"/>
        <dbReference type="ChEBI" id="CHEBI:57945"/>
        <dbReference type="ChEBI" id="CHEBI:62192"/>
    </reaction>
</comment>
<keyword evidence="7 8" id="KW-0472">Membrane</keyword>
<comment type="catalytic activity">
    <reaction evidence="8">
        <text>a plastoquinone + NADPH + (n+1) H(+)(in) = a plastoquinol + NADP(+) + n H(+)(out)</text>
        <dbReference type="Rhea" id="RHEA:42612"/>
        <dbReference type="Rhea" id="RHEA-COMP:9561"/>
        <dbReference type="Rhea" id="RHEA-COMP:9562"/>
        <dbReference type="ChEBI" id="CHEBI:15378"/>
        <dbReference type="ChEBI" id="CHEBI:17757"/>
        <dbReference type="ChEBI" id="CHEBI:57783"/>
        <dbReference type="ChEBI" id="CHEBI:58349"/>
        <dbReference type="ChEBI" id="CHEBI:62192"/>
    </reaction>
</comment>
<comment type="subcellular location">
    <subcellularLocation>
        <location evidence="8">Cellular thylakoid membrane</location>
        <topology evidence="8">Peripheral membrane protein</topology>
        <orientation evidence="8">Cytoplasmic side</orientation>
    </subcellularLocation>
</comment>
<dbReference type="HAMAP" id="MF_01354">
    <property type="entry name" value="NDH1_NDH1O"/>
    <property type="match status" value="1"/>
</dbReference>
<evidence type="ECO:0000313" key="9">
    <source>
        <dbReference type="EMBL" id="OEJ76557.1"/>
    </source>
</evidence>
<keyword evidence="5 8" id="KW-1278">Translocase</keyword>
<evidence type="ECO:0000256" key="5">
    <source>
        <dbReference type="ARBA" id="ARBA00022967"/>
    </source>
</evidence>
<keyword evidence="2 8" id="KW-0874">Quinone</keyword>
<proteinExistence type="inferred from homology"/>
<dbReference type="RefSeq" id="WP_069965909.1">
    <property type="nucleotide sequence ID" value="NZ_CM124774.1"/>
</dbReference>
<keyword evidence="6 8" id="KW-0520">NAD</keyword>
<keyword evidence="8" id="KW-0793">Thylakoid</keyword>
<keyword evidence="3 8" id="KW-0521">NADP</keyword>
<dbReference type="GO" id="GO:0048038">
    <property type="term" value="F:quinone binding"/>
    <property type="evidence" value="ECO:0007669"/>
    <property type="project" value="UniProtKB-KW"/>
</dbReference>
<evidence type="ECO:0000256" key="3">
    <source>
        <dbReference type="ARBA" id="ARBA00022857"/>
    </source>
</evidence>
<organism evidence="9">
    <name type="scientific">Desertifilum tharense IPPAS B-1220</name>
    <dbReference type="NCBI Taxonomy" id="1781255"/>
    <lineage>
        <taxon>Bacteria</taxon>
        <taxon>Bacillati</taxon>
        <taxon>Cyanobacteriota</taxon>
        <taxon>Cyanophyceae</taxon>
        <taxon>Desertifilales</taxon>
        <taxon>Desertifilaceae</taxon>
        <taxon>Desertifilum</taxon>
    </lineage>
</organism>
<dbReference type="EC" id="7.1.1.-" evidence="8"/>
<evidence type="ECO:0000256" key="6">
    <source>
        <dbReference type="ARBA" id="ARBA00023027"/>
    </source>
</evidence>
<evidence type="ECO:0000256" key="1">
    <source>
        <dbReference type="ARBA" id="ARBA00022448"/>
    </source>
</evidence>
<sequence>MAESKIKKGSFVRAVREKLENSLEAKASDSRFSPYLFETKGEVVDLRGEYALVKFGQVPTPNIWLRLDQLEEFK</sequence>
<dbReference type="GO" id="GO:0031676">
    <property type="term" value="C:plasma membrane-derived thylakoid membrane"/>
    <property type="evidence" value="ECO:0007669"/>
    <property type="project" value="UniProtKB-SubCell"/>
</dbReference>
<keyword evidence="4 8" id="KW-0618">Plastoquinone</keyword>
<comment type="subunit">
    <text evidence="8">NDH-1 can be composed of about 15 different subunits; different subcomplexes with different compositions have been identified which probably have different functions.</text>
</comment>
<dbReference type="AlphaFoldDB" id="A0A1E5QPP3"/>
<evidence type="ECO:0000256" key="4">
    <source>
        <dbReference type="ARBA" id="ARBA00022957"/>
    </source>
</evidence>